<dbReference type="AlphaFoldDB" id="A0A5B1LZI1"/>
<proteinExistence type="predicted"/>
<dbReference type="Proteomes" id="UP000324351">
    <property type="component" value="Unassembled WGS sequence"/>
</dbReference>
<evidence type="ECO:0008006" key="4">
    <source>
        <dbReference type="Google" id="ProtNLM"/>
    </source>
</evidence>
<organism evidence="2 3">
    <name type="scientific">Nocardioides antri</name>
    <dbReference type="NCBI Taxonomy" id="2607659"/>
    <lineage>
        <taxon>Bacteria</taxon>
        <taxon>Bacillati</taxon>
        <taxon>Actinomycetota</taxon>
        <taxon>Actinomycetes</taxon>
        <taxon>Propionibacteriales</taxon>
        <taxon>Nocardioidaceae</taxon>
        <taxon>Nocardioides</taxon>
    </lineage>
</organism>
<keyword evidence="1" id="KW-0732">Signal</keyword>
<feature type="signal peptide" evidence="1">
    <location>
        <begin position="1"/>
        <end position="25"/>
    </location>
</feature>
<gene>
    <name evidence="2" type="ORF">F0U47_16250</name>
</gene>
<evidence type="ECO:0000256" key="1">
    <source>
        <dbReference type="SAM" id="SignalP"/>
    </source>
</evidence>
<protein>
    <recommendedName>
        <fullName evidence="4">Secreted protein</fullName>
    </recommendedName>
</protein>
<dbReference type="RefSeq" id="WP_149751521.1">
    <property type="nucleotide sequence ID" value="NZ_VUJW01000010.1"/>
</dbReference>
<name>A0A5B1LZI1_9ACTN</name>
<feature type="chain" id="PRO_5022707461" description="Secreted protein" evidence="1">
    <location>
        <begin position="26"/>
        <end position="113"/>
    </location>
</feature>
<reference evidence="2 3" key="2">
    <citation type="submission" date="2019-09" db="EMBL/GenBank/DDBJ databases">
        <authorList>
            <person name="Jin C."/>
        </authorList>
    </citation>
    <scope>NUCLEOTIDE SEQUENCE [LARGE SCALE GENOMIC DNA]</scope>
    <source>
        <strain evidence="2 3">BN140041</strain>
    </source>
</reference>
<evidence type="ECO:0000313" key="3">
    <source>
        <dbReference type="Proteomes" id="UP000324351"/>
    </source>
</evidence>
<evidence type="ECO:0000313" key="2">
    <source>
        <dbReference type="EMBL" id="KAA1425894.1"/>
    </source>
</evidence>
<accession>A0A5B1LZI1</accession>
<dbReference type="EMBL" id="VUJW01000010">
    <property type="protein sequence ID" value="KAA1425894.1"/>
    <property type="molecule type" value="Genomic_DNA"/>
</dbReference>
<reference evidence="2 3" key="1">
    <citation type="submission" date="2019-09" db="EMBL/GenBank/DDBJ databases">
        <title>Nocardioides panacisoli sp. nov., isolated from the soil of a ginseng field.</title>
        <authorList>
            <person name="Cho C."/>
        </authorList>
    </citation>
    <scope>NUCLEOTIDE SEQUENCE [LARGE SCALE GENOMIC DNA]</scope>
    <source>
        <strain evidence="2 3">BN140041</strain>
    </source>
</reference>
<sequence>MPIFVRVLAAVLPVALLAAGGAATAADPAAVVTDPYVPPPDTIVLVEGDAANGFGIHRYDGSWEYPPTDSETIAECNEYDRRVRRIRCRVSTRTWYRALAGFKETTRYYRSLQ</sequence>
<comment type="caution">
    <text evidence="2">The sequence shown here is derived from an EMBL/GenBank/DDBJ whole genome shotgun (WGS) entry which is preliminary data.</text>
</comment>
<keyword evidence="3" id="KW-1185">Reference proteome</keyword>